<evidence type="ECO:0000313" key="20">
    <source>
        <dbReference type="Proteomes" id="UP000419144"/>
    </source>
</evidence>
<feature type="domain" description="UBP-type" evidence="18">
    <location>
        <begin position="267"/>
        <end position="376"/>
    </location>
</feature>
<evidence type="ECO:0000256" key="8">
    <source>
        <dbReference type="ARBA" id="ARBA00022801"/>
    </source>
</evidence>
<evidence type="ECO:0000256" key="3">
    <source>
        <dbReference type="ARBA" id="ARBA00022670"/>
    </source>
</evidence>
<dbReference type="PROSITE" id="PS00972">
    <property type="entry name" value="USP_1"/>
    <property type="match status" value="1"/>
</dbReference>
<evidence type="ECO:0000256" key="10">
    <source>
        <dbReference type="ARBA" id="ARBA00022833"/>
    </source>
</evidence>
<dbReference type="PANTHER" id="PTHR21646:SF10">
    <property type="entry name" value="UBIQUITIN CARBOXYL-TERMINAL HYDROLASE 14"/>
    <property type="match status" value="1"/>
</dbReference>
<evidence type="ECO:0000256" key="1">
    <source>
        <dbReference type="ARBA" id="ARBA00000707"/>
    </source>
</evidence>
<dbReference type="FunFam" id="3.90.70.10:FF:000208">
    <property type="entry name" value="Ubiquitinyl hydrolase 1"/>
    <property type="match status" value="1"/>
</dbReference>
<feature type="binding site" evidence="13">
    <location>
        <position position="325"/>
    </location>
    <ligand>
        <name>Zn(2+)</name>
        <dbReference type="ChEBI" id="CHEBI:29105"/>
    </ligand>
</feature>
<evidence type="ECO:0000313" key="19">
    <source>
        <dbReference type="EMBL" id="GET90521.1"/>
    </source>
</evidence>
<dbReference type="SMART" id="SM00290">
    <property type="entry name" value="ZnF_UBP"/>
    <property type="match status" value="1"/>
</dbReference>
<evidence type="ECO:0000259" key="17">
    <source>
        <dbReference type="PROSITE" id="PS50235"/>
    </source>
</evidence>
<dbReference type="Gene3D" id="1.10.8.10">
    <property type="entry name" value="DNA helicase RuvA subunit, C-terminal domain"/>
    <property type="match status" value="1"/>
</dbReference>
<evidence type="ECO:0000259" key="16">
    <source>
        <dbReference type="PROSITE" id="PS50030"/>
    </source>
</evidence>
<proteinExistence type="inferred from homology"/>
<feature type="binding site" evidence="13">
    <location>
        <position position="315"/>
    </location>
    <ligand>
        <name>Zn(2+)</name>
        <dbReference type="ChEBI" id="CHEBI:29105"/>
    </ligand>
</feature>
<dbReference type="PROSITE" id="PS50030">
    <property type="entry name" value="UBA"/>
    <property type="match status" value="1"/>
</dbReference>
<evidence type="ECO:0000256" key="12">
    <source>
        <dbReference type="PIRSR" id="PIRSR016308-1"/>
    </source>
</evidence>
<dbReference type="PROSITE" id="PS00973">
    <property type="entry name" value="USP_2"/>
    <property type="match status" value="1"/>
</dbReference>
<feature type="domain" description="UBA" evidence="16">
    <location>
        <begin position="720"/>
        <end position="760"/>
    </location>
</feature>
<dbReference type="Gene3D" id="3.30.40.10">
    <property type="entry name" value="Zinc/RING finger domain, C3HC4 (zinc finger)"/>
    <property type="match status" value="2"/>
</dbReference>
<dbReference type="OrthoDB" id="361536at2759"/>
<keyword evidence="10 11" id="KW-0862">Zinc</keyword>
<dbReference type="VEuPathDB" id="TriTrypDB:LtaPh_2924600"/>
<dbReference type="Proteomes" id="UP000419144">
    <property type="component" value="Unassembled WGS sequence"/>
</dbReference>
<dbReference type="InterPro" id="IPR001607">
    <property type="entry name" value="Znf_UBP"/>
</dbReference>
<evidence type="ECO:0000256" key="11">
    <source>
        <dbReference type="PIRNR" id="PIRNR016308"/>
    </source>
</evidence>
<name>A0A640KMM7_LEITA</name>
<feature type="active site" description="Proton acceptor" evidence="12">
    <location>
        <position position="820"/>
    </location>
</feature>
<comment type="similarity">
    <text evidence="2 11 15">Belongs to the peptidase C19 family.</text>
</comment>
<dbReference type="InterPro" id="IPR001394">
    <property type="entry name" value="Peptidase_C19_UCH"/>
</dbReference>
<feature type="binding site" evidence="13">
    <location>
        <position position="293"/>
    </location>
    <ligand>
        <name>Zn(2+)</name>
        <dbReference type="ChEBI" id="CHEBI:29105"/>
    </ligand>
</feature>
<dbReference type="GO" id="GO:0016579">
    <property type="term" value="P:protein deubiquitination"/>
    <property type="evidence" value="ECO:0007669"/>
    <property type="project" value="InterPro"/>
</dbReference>
<dbReference type="SUPFAM" id="SSF54001">
    <property type="entry name" value="Cysteine proteinases"/>
    <property type="match status" value="1"/>
</dbReference>
<dbReference type="PROSITE" id="PS50235">
    <property type="entry name" value="USP_3"/>
    <property type="match status" value="1"/>
</dbReference>
<dbReference type="InterPro" id="IPR016652">
    <property type="entry name" value="Ubiquitinyl_hydrolase"/>
</dbReference>
<dbReference type="InterPro" id="IPR018200">
    <property type="entry name" value="USP_CS"/>
</dbReference>
<evidence type="ECO:0000256" key="13">
    <source>
        <dbReference type="PIRSR" id="PIRSR016308-3"/>
    </source>
</evidence>
<dbReference type="InterPro" id="IPR015940">
    <property type="entry name" value="UBA"/>
</dbReference>
<protein>
    <recommendedName>
        <fullName evidence="11 15">Ubiquitin carboxyl-terminal hydrolase</fullName>
        <ecNumber evidence="11 15">3.4.19.12</ecNumber>
    </recommendedName>
</protein>
<feature type="binding site" evidence="13">
    <location>
        <position position="298"/>
    </location>
    <ligand>
        <name>Zn(2+)</name>
        <dbReference type="ChEBI" id="CHEBI:29105"/>
    </ligand>
</feature>
<evidence type="ECO:0000256" key="14">
    <source>
        <dbReference type="PROSITE-ProRule" id="PRU00502"/>
    </source>
</evidence>
<organism evidence="19 20">
    <name type="scientific">Leishmania tarentolae</name>
    <name type="common">Sauroleishmania tarentolae</name>
    <dbReference type="NCBI Taxonomy" id="5689"/>
    <lineage>
        <taxon>Eukaryota</taxon>
        <taxon>Discoba</taxon>
        <taxon>Euglenozoa</taxon>
        <taxon>Kinetoplastea</taxon>
        <taxon>Metakinetoplastina</taxon>
        <taxon>Trypanosomatida</taxon>
        <taxon>Trypanosomatidae</taxon>
        <taxon>Leishmaniinae</taxon>
        <taxon>Leishmania</taxon>
        <taxon>lizard Leishmania</taxon>
    </lineage>
</organism>
<dbReference type="PROSITE" id="PS50271">
    <property type="entry name" value="ZF_UBP"/>
    <property type="match status" value="1"/>
</dbReference>
<reference evidence="19" key="1">
    <citation type="submission" date="2019-11" db="EMBL/GenBank/DDBJ databases">
        <title>Leishmania tarentolae CDS.</title>
        <authorList>
            <person name="Goto Y."/>
            <person name="Yamagishi J."/>
        </authorList>
    </citation>
    <scope>NUCLEOTIDE SEQUENCE [LARGE SCALE GENOMIC DNA]</scope>
    <source>
        <strain evidence="19">Parrot Tar II</strain>
    </source>
</reference>
<accession>A0A640KMM7</accession>
<comment type="catalytic activity">
    <reaction evidence="1 11 15">
        <text>Thiol-dependent hydrolysis of ester, thioester, amide, peptide and isopeptide bonds formed by the C-terminal Gly of ubiquitin (a 76-residue protein attached to proteins as an intracellular targeting signal).</text>
        <dbReference type="EC" id="3.4.19.12"/>
    </reaction>
</comment>
<evidence type="ECO:0000256" key="6">
    <source>
        <dbReference type="ARBA" id="ARBA00022771"/>
    </source>
</evidence>
<evidence type="ECO:0000256" key="2">
    <source>
        <dbReference type="ARBA" id="ARBA00009085"/>
    </source>
</evidence>
<dbReference type="GO" id="GO:0008270">
    <property type="term" value="F:zinc ion binding"/>
    <property type="evidence" value="ECO:0007669"/>
    <property type="project" value="UniProtKB-UniRule"/>
</dbReference>
<keyword evidence="4 11" id="KW-0479">Metal-binding</keyword>
<dbReference type="FunFam" id="3.30.40.10:FF:000744">
    <property type="entry name" value="Ubiquitinyl hydrolase 1"/>
    <property type="match status" value="1"/>
</dbReference>
<keyword evidence="8 11" id="KW-0378">Hydrolase</keyword>
<dbReference type="InterPro" id="IPR038765">
    <property type="entry name" value="Papain-like_cys_pep_sf"/>
</dbReference>
<dbReference type="Pfam" id="PF00627">
    <property type="entry name" value="UBA"/>
    <property type="match status" value="1"/>
</dbReference>
<evidence type="ECO:0000259" key="18">
    <source>
        <dbReference type="PROSITE" id="PS50271"/>
    </source>
</evidence>
<dbReference type="CDD" id="cd14298">
    <property type="entry name" value="UBA2_scUBP14_like"/>
    <property type="match status" value="1"/>
</dbReference>
<dbReference type="Gene3D" id="3.90.70.10">
    <property type="entry name" value="Cysteine proteinases"/>
    <property type="match status" value="1"/>
</dbReference>
<dbReference type="InterPro" id="IPR033864">
    <property type="entry name" value="UBA2_scUBP14-like"/>
</dbReference>
<evidence type="ECO:0000256" key="4">
    <source>
        <dbReference type="ARBA" id="ARBA00022723"/>
    </source>
</evidence>
<keyword evidence="20" id="KW-1185">Reference proteome</keyword>
<dbReference type="SUPFAM" id="SSF57850">
    <property type="entry name" value="RING/U-box"/>
    <property type="match status" value="1"/>
</dbReference>
<dbReference type="PANTHER" id="PTHR21646">
    <property type="entry name" value="UBIQUITIN CARBOXYL-TERMINAL HYDROLASE"/>
    <property type="match status" value="1"/>
</dbReference>
<evidence type="ECO:0000256" key="9">
    <source>
        <dbReference type="ARBA" id="ARBA00022807"/>
    </source>
</evidence>
<keyword evidence="7 11" id="KW-0833">Ubl conjugation pathway</keyword>
<dbReference type="GO" id="GO:0006508">
    <property type="term" value="P:proteolysis"/>
    <property type="evidence" value="ECO:0007669"/>
    <property type="project" value="UniProtKB-KW"/>
</dbReference>
<dbReference type="PIRSF" id="PIRSF016308">
    <property type="entry name" value="UBP"/>
    <property type="match status" value="1"/>
</dbReference>
<evidence type="ECO:0000256" key="15">
    <source>
        <dbReference type="RuleBase" id="RU366025"/>
    </source>
</evidence>
<evidence type="ECO:0000256" key="5">
    <source>
        <dbReference type="ARBA" id="ARBA00022737"/>
    </source>
</evidence>
<keyword evidence="6 14" id="KW-0863">Zinc-finger</keyword>
<keyword evidence="9 11" id="KW-0788">Thiol protease</keyword>
<feature type="active site" description="Nucleophile" evidence="12">
    <location>
        <position position="427"/>
    </location>
</feature>
<dbReference type="Pfam" id="PF02148">
    <property type="entry name" value="zf-UBP"/>
    <property type="match status" value="1"/>
</dbReference>
<dbReference type="Pfam" id="PF17807">
    <property type="entry name" value="zf-UBP_var"/>
    <property type="match status" value="1"/>
</dbReference>
<dbReference type="InterPro" id="IPR041432">
    <property type="entry name" value="UBP13_Znf-UBP_var"/>
</dbReference>
<dbReference type="SMART" id="SM00165">
    <property type="entry name" value="UBA"/>
    <property type="match status" value="1"/>
</dbReference>
<dbReference type="GO" id="GO:0004843">
    <property type="term" value="F:cysteine-type deubiquitinase activity"/>
    <property type="evidence" value="ECO:0007669"/>
    <property type="project" value="UniProtKB-UniRule"/>
</dbReference>
<gene>
    <name evidence="19" type="ORF">LtaPh_2924600</name>
</gene>
<dbReference type="AlphaFoldDB" id="A0A640KMM7"/>
<dbReference type="InterPro" id="IPR013083">
    <property type="entry name" value="Znf_RING/FYVE/PHD"/>
</dbReference>
<dbReference type="EC" id="3.4.19.12" evidence="11 15"/>
<dbReference type="InterPro" id="IPR028889">
    <property type="entry name" value="USP"/>
</dbReference>
<comment type="caution">
    <text evidence="19">The sequence shown here is derived from an EMBL/GenBank/DDBJ whole genome shotgun (WGS) entry which is preliminary data.</text>
</comment>
<sequence length="861" mass="94731">MLAPPTVVQDVFHYFPGSPHSSCHLRRFGTVNRSATLSRRVCRTWLHADFTFFISSRVHPCGRNTSSRYFPHVHAFPFTPFSHLFSQVSFHFCLRLSLFFCPCALPAELLACTCTMPFPVSQEACPHAWSDSAIVTPFPGKTVHRDECAYCCRTCRQGDGVYVCMACHAGLCCEHLEKHMAVHGAHAMYTTVKKLPAKETAEVKDVNYLGVVAPAEYETAVCCADCQVQFAQVPDLAVEAYSSIINAPEPGAQDSAVDGGLGRLQKPQCPHLVCLEQLASPFALCPPTSDDVCSVEMCECHVNNWMCVTCGAIGCPRPEAGGQGHALQHYELTGHPACVKLGTITARGADYYCYACDDDVDDVHFAAHMAHFGIDVQTAKKTAKTMGELEYDYSSQFDFNKITEAGVSLTSSYGPGHTGIENIGNSCYLASVVQCLMSLSPFQHSFFPGKSTPHQAQCTADPYNCHHCQTERVAAGLLSGEFSREGHDLTNSICPRLFKKVYAQQHPDFSTGAQQDAQEYLLYLLEKMKRHVHLSSSSATAGNVQQQTHPSDIMEMVMEQRMQCSKCQRVRYTYEMDKCLSLPIPIDPVSASLVAATANEAEIDAIRPRCSLEDCLQAATLPSSIECRCEACLEPAVYHTVTHLASFPDVLPVYIRRTYFDMTTHSTKKIDAYVNVPQEIVLEAYRGTGLQPGEVLMPASSAFPERQTRADSYAAAPPQEVDEVALVSVVSMGIDMDIARYALLQTNMNVERAIDYIFSRPNIAEEIKATSLLRAAEQKQVTQAHNTTSVSVPKPATDGAASYELTAMISHMGGSARTGHYVCHIKDAETGKWLLFNDEKVGESQSPPFSLASLYFFQRKV</sequence>
<keyword evidence="5" id="KW-0677">Repeat</keyword>
<keyword evidence="3 11" id="KW-0645">Protease</keyword>
<evidence type="ECO:0000256" key="7">
    <source>
        <dbReference type="ARBA" id="ARBA00022786"/>
    </source>
</evidence>
<dbReference type="Pfam" id="PF00443">
    <property type="entry name" value="UCH"/>
    <property type="match status" value="1"/>
</dbReference>
<dbReference type="EMBL" id="BLBS01000041">
    <property type="protein sequence ID" value="GET90521.1"/>
    <property type="molecule type" value="Genomic_DNA"/>
</dbReference>
<feature type="domain" description="USP" evidence="17">
    <location>
        <begin position="418"/>
        <end position="860"/>
    </location>
</feature>
<dbReference type="InterPro" id="IPR050185">
    <property type="entry name" value="Ub_carboxyl-term_hydrolase"/>
</dbReference>